<dbReference type="Proteomes" id="UP000234240">
    <property type="component" value="Unassembled WGS sequence"/>
</dbReference>
<protein>
    <submittedName>
        <fullName evidence="2">Uncharacterized protein</fullName>
    </submittedName>
</protein>
<comment type="caution">
    <text evidence="2">The sequence shown here is derived from an EMBL/GenBank/DDBJ whole genome shotgun (WGS) entry which is preliminary data.</text>
</comment>
<evidence type="ECO:0000313" key="3">
    <source>
        <dbReference type="Proteomes" id="UP000234240"/>
    </source>
</evidence>
<dbReference type="EMBL" id="PJZF01000005">
    <property type="protein sequence ID" value="PLR38746.1"/>
    <property type="molecule type" value="Genomic_DNA"/>
</dbReference>
<feature type="transmembrane region" description="Helical" evidence="1">
    <location>
        <begin position="318"/>
        <end position="336"/>
    </location>
</feature>
<reference evidence="2 3" key="1">
    <citation type="submission" date="2017-12" db="EMBL/GenBank/DDBJ databases">
        <title>Characterization of six clinical isolates of Enterochimera gen. nov., a novel genus of the Yersiniaciae family and the three species Enterochimera arupensis sp. nov., Enterochimera coloradensis sp. nov, and Enterochimera californica sp. nov.</title>
        <authorList>
            <person name="Rossi A."/>
            <person name="Fisher M."/>
        </authorList>
    </citation>
    <scope>NUCLEOTIDE SEQUENCE [LARGE SCALE GENOMIC DNA]</scope>
    <source>
        <strain evidence="3">2015-Iso6</strain>
    </source>
</reference>
<keyword evidence="1" id="KW-1133">Transmembrane helix</keyword>
<keyword evidence="1" id="KW-0812">Transmembrane</keyword>
<keyword evidence="1" id="KW-0472">Membrane</keyword>
<evidence type="ECO:0000313" key="2">
    <source>
        <dbReference type="EMBL" id="PLR38746.1"/>
    </source>
</evidence>
<feature type="transmembrane region" description="Helical" evidence="1">
    <location>
        <begin position="290"/>
        <end position="312"/>
    </location>
</feature>
<proteinExistence type="predicted"/>
<dbReference type="AlphaFoldDB" id="A0A2N5EA22"/>
<feature type="transmembrane region" description="Helical" evidence="1">
    <location>
        <begin position="59"/>
        <end position="82"/>
    </location>
</feature>
<feature type="transmembrane region" description="Helical" evidence="1">
    <location>
        <begin position="36"/>
        <end position="53"/>
    </location>
</feature>
<feature type="transmembrane region" description="Helical" evidence="1">
    <location>
        <begin position="216"/>
        <end position="242"/>
    </location>
</feature>
<sequence>MTSTIGYPILWEVGIPISVAAVCYSCSKISGFRPTVVPFAFALILFATMPYQINIDASWWITGFYNYLLPTAVALYVFSVCYSGEGGSFKKIVCALLCFYFPYMEQAGLAFVVAMIFFICYQGRMLSRFNLVITLLVIINLIICLKAPGNEKRFALEVWRWYPQYQTYGLINKLSLGFDKLHQLMTFRYNIPLIALMISAFYVRCSYSGMRNSTKCALFIIATFISISIANSLTGLFSGGFIFNSATVDATRWSAGKVYISYFYIFAVISSLFLVLIDLVMNAKSNCTPIIAMLIGFMTVTMLGLSPTVYASGYRVDFIFEIMCIISCMSIISSSANGK</sequence>
<feature type="transmembrane region" description="Helical" evidence="1">
    <location>
        <begin position="125"/>
        <end position="145"/>
    </location>
</feature>
<keyword evidence="3" id="KW-1185">Reference proteome</keyword>
<feature type="transmembrane region" description="Helical" evidence="1">
    <location>
        <begin position="94"/>
        <end position="119"/>
    </location>
</feature>
<name>A0A2N5EA22_9GAMM</name>
<organism evidence="2 3">
    <name type="scientific">Chimaeribacter californicus</name>
    <dbReference type="NCBI Taxonomy" id="2060067"/>
    <lineage>
        <taxon>Bacteria</taxon>
        <taxon>Pseudomonadati</taxon>
        <taxon>Pseudomonadota</taxon>
        <taxon>Gammaproteobacteria</taxon>
        <taxon>Enterobacterales</taxon>
        <taxon>Yersiniaceae</taxon>
        <taxon>Chimaeribacter</taxon>
    </lineage>
</organism>
<evidence type="ECO:0000256" key="1">
    <source>
        <dbReference type="SAM" id="Phobius"/>
    </source>
</evidence>
<feature type="transmembrane region" description="Helical" evidence="1">
    <location>
        <begin position="6"/>
        <end position="24"/>
    </location>
</feature>
<gene>
    <name evidence="2" type="ORF">CYR55_08350</name>
</gene>
<feature type="transmembrane region" description="Helical" evidence="1">
    <location>
        <begin position="262"/>
        <end position="281"/>
    </location>
</feature>
<accession>A0A2N5EA22</accession>